<proteinExistence type="predicted"/>
<feature type="chain" id="PRO_5047344915" evidence="2">
    <location>
        <begin position="26"/>
        <end position="819"/>
    </location>
</feature>
<keyword evidence="7" id="KW-1185">Reference proteome</keyword>
<evidence type="ECO:0000259" key="4">
    <source>
        <dbReference type="Pfam" id="PF17148"/>
    </source>
</evidence>
<dbReference type="PANTHER" id="PTHR38478">
    <property type="entry name" value="PEPTIDASE M1A AND M12B"/>
    <property type="match status" value="1"/>
</dbReference>
<accession>A0ABW5JNR4</accession>
<dbReference type="CDD" id="cd04276">
    <property type="entry name" value="ZnMc_MMP_like_2"/>
    <property type="match status" value="1"/>
</dbReference>
<feature type="domain" description="EcxA zinc-binding" evidence="3">
    <location>
        <begin position="426"/>
        <end position="730"/>
    </location>
</feature>
<dbReference type="InterPro" id="IPR034032">
    <property type="entry name" value="Zn_MMP-like_bac"/>
</dbReference>
<protein>
    <submittedName>
        <fullName evidence="6">Zinc-dependent metalloprotease</fullName>
    </submittedName>
</protein>
<reference evidence="7" key="1">
    <citation type="journal article" date="2019" name="Int. J. Syst. Evol. Microbiol.">
        <title>The Global Catalogue of Microorganisms (GCM) 10K type strain sequencing project: providing services to taxonomists for standard genome sequencing and annotation.</title>
        <authorList>
            <consortium name="The Broad Institute Genomics Platform"/>
            <consortium name="The Broad Institute Genome Sequencing Center for Infectious Disease"/>
            <person name="Wu L."/>
            <person name="Ma J."/>
        </authorList>
    </citation>
    <scope>NUCLEOTIDE SEQUENCE [LARGE SCALE GENOMIC DNA]</scope>
    <source>
        <strain evidence="7">KCTC 52042</strain>
    </source>
</reference>
<keyword evidence="6" id="KW-0482">Metalloprotease</keyword>
<evidence type="ECO:0000256" key="2">
    <source>
        <dbReference type="SAM" id="SignalP"/>
    </source>
</evidence>
<dbReference type="Pfam" id="PF16313">
    <property type="entry name" value="DUF4953"/>
    <property type="match status" value="1"/>
</dbReference>
<dbReference type="GO" id="GO:0008237">
    <property type="term" value="F:metallopeptidase activity"/>
    <property type="evidence" value="ECO:0007669"/>
    <property type="project" value="UniProtKB-KW"/>
</dbReference>
<evidence type="ECO:0000259" key="5">
    <source>
        <dbReference type="Pfam" id="PF17162"/>
    </source>
</evidence>
<dbReference type="InterPro" id="IPR024079">
    <property type="entry name" value="MetalloPept_cat_dom_sf"/>
</dbReference>
<keyword evidence="6" id="KW-0378">Hydrolase</keyword>
<dbReference type="Pfam" id="PF17162">
    <property type="entry name" value="DUF5118"/>
    <property type="match status" value="1"/>
</dbReference>
<dbReference type="InterPro" id="IPR032534">
    <property type="entry name" value="EcxA_zinc-bd"/>
</dbReference>
<feature type="domain" description="DUF5117" evidence="4">
    <location>
        <begin position="104"/>
        <end position="292"/>
    </location>
</feature>
<comment type="caution">
    <text evidence="6">The sequence shown here is derived from an EMBL/GenBank/DDBJ whole genome shotgun (WGS) entry which is preliminary data.</text>
</comment>
<dbReference type="EMBL" id="JBHULI010000025">
    <property type="protein sequence ID" value="MFD2533410.1"/>
    <property type="molecule type" value="Genomic_DNA"/>
</dbReference>
<keyword evidence="2" id="KW-0732">Signal</keyword>
<dbReference type="Pfam" id="PF17148">
    <property type="entry name" value="DUF5117"/>
    <property type="match status" value="1"/>
</dbReference>
<dbReference type="PANTHER" id="PTHR38478:SF1">
    <property type="entry name" value="ZINC DEPENDENT METALLOPROTEASE DOMAIN LIPOPROTEIN"/>
    <property type="match status" value="1"/>
</dbReference>
<dbReference type="Gene3D" id="3.40.390.10">
    <property type="entry name" value="Collagenase (Catalytic Domain)"/>
    <property type="match status" value="1"/>
</dbReference>
<evidence type="ECO:0000313" key="7">
    <source>
        <dbReference type="Proteomes" id="UP001597460"/>
    </source>
</evidence>
<evidence type="ECO:0000256" key="1">
    <source>
        <dbReference type="SAM" id="MobiDB-lite"/>
    </source>
</evidence>
<dbReference type="InterPro" id="IPR033428">
    <property type="entry name" value="DUF5118"/>
</dbReference>
<sequence>MNTYLHRILCALIFSFLIVSGCTSSKNTTSDKRTPPPSSSSDGMKAYSSVITKEAKTDEGLFDVHWVKDKLYYEIPDSLLNREMLLVSRLAQVPTDYFGFFSAGSKTAEQVITFERQNDKILIRKQSYNAVAADTLPVYKSVKANNFAPVIAAFPIETMGEDSTTMVIEMTDFFTSDTEAISGAIGFLRQQYQVRRLDGNRSYIESAKSFPQNIEVRHVLTYNAGNPPSDEQTATLSMMMSQSMVLLPKEPMRPRYEDYRVGWFTVNQIDYGSDAQKAEEKSYIRRWRLEPKDPEAYARGELVEPVKPIVYYLDPATPTKYVPYIKQGVEDWNEAFEEAGFKNAVIAKEAPSPEEDPDWSPEDIRYSTVRWVASTIRNAVGPSVSDPRTGEIIESDIVWYHNHMRSYRNRLMIETGAANPAARKLKLDDDLIGETMRRVISHEIGHAIGLPHNMQSSSAYPVDSLRSGNFTQEYGIATTIMEYARQNYIAQPGDENIRFIRKIGPYDKYSVNWGYRVIPDAETPEDEKPVLDQWILDKADDPIYRFASSTGYDPSSQTEDLSNDPVQASTYGLMNLKRVVPNLIEWTSTPGEGYDDLEEIYGELIGQWARYAGHVSTNIGGVYQSRKSSDQEGVLYTPVPKDYQREAIGFLNEHVFSTPDWLLDKEILRRIEHAGALERVKNLQSRMLNDVMGADVMIRLNEAHTFDGDDAYAPLEMLEDLRRGVWSEIYEMTSIDPYRRNLQRVYLDNIENLFNTDEIRSFRGNVDVKNSDIRAFLRVELGLLQNDLERAQTRISDGLTRAHIEDALIRIDDILDAES</sequence>
<evidence type="ECO:0000313" key="6">
    <source>
        <dbReference type="EMBL" id="MFD2533410.1"/>
    </source>
</evidence>
<gene>
    <name evidence="6" type="ORF">ACFSVN_13225</name>
</gene>
<dbReference type="PROSITE" id="PS51257">
    <property type="entry name" value="PROKAR_LIPOPROTEIN"/>
    <property type="match status" value="1"/>
</dbReference>
<feature type="signal peptide" evidence="2">
    <location>
        <begin position="1"/>
        <end position="25"/>
    </location>
</feature>
<feature type="region of interest" description="Disordered" evidence="1">
    <location>
        <begin position="25"/>
        <end position="45"/>
    </location>
</feature>
<dbReference type="InterPro" id="IPR033413">
    <property type="entry name" value="DUF5117"/>
</dbReference>
<organism evidence="6 7">
    <name type="scientific">Gracilimonas halophila</name>
    <dbReference type="NCBI Taxonomy" id="1834464"/>
    <lineage>
        <taxon>Bacteria</taxon>
        <taxon>Pseudomonadati</taxon>
        <taxon>Balneolota</taxon>
        <taxon>Balneolia</taxon>
        <taxon>Balneolales</taxon>
        <taxon>Balneolaceae</taxon>
        <taxon>Gracilimonas</taxon>
    </lineage>
</organism>
<keyword evidence="6" id="KW-0645">Protease</keyword>
<name>A0ABW5JNR4_9BACT</name>
<evidence type="ECO:0000259" key="3">
    <source>
        <dbReference type="Pfam" id="PF16313"/>
    </source>
</evidence>
<dbReference type="Proteomes" id="UP001597460">
    <property type="component" value="Unassembled WGS sequence"/>
</dbReference>
<dbReference type="RefSeq" id="WP_390303659.1">
    <property type="nucleotide sequence ID" value="NZ_JBHULI010000025.1"/>
</dbReference>
<feature type="domain" description="DUF5118" evidence="5">
    <location>
        <begin position="45"/>
        <end position="93"/>
    </location>
</feature>
<dbReference type="SUPFAM" id="SSF55486">
    <property type="entry name" value="Metalloproteases ('zincins'), catalytic domain"/>
    <property type="match status" value="1"/>
</dbReference>